<reference evidence="4" key="1">
    <citation type="journal article" date="2020" name="Stud. Mycol.">
        <title>101 Dothideomycetes genomes: a test case for predicting lifestyles and emergence of pathogens.</title>
        <authorList>
            <person name="Haridas S."/>
            <person name="Albert R."/>
            <person name="Binder M."/>
            <person name="Bloem J."/>
            <person name="Labutti K."/>
            <person name="Salamov A."/>
            <person name="Andreopoulos B."/>
            <person name="Baker S."/>
            <person name="Barry K."/>
            <person name="Bills G."/>
            <person name="Bluhm B."/>
            <person name="Cannon C."/>
            <person name="Castanera R."/>
            <person name="Culley D."/>
            <person name="Daum C."/>
            <person name="Ezra D."/>
            <person name="Gonzalez J."/>
            <person name="Henrissat B."/>
            <person name="Kuo A."/>
            <person name="Liang C."/>
            <person name="Lipzen A."/>
            <person name="Lutzoni F."/>
            <person name="Magnuson J."/>
            <person name="Mondo S."/>
            <person name="Nolan M."/>
            <person name="Ohm R."/>
            <person name="Pangilinan J."/>
            <person name="Park H.-J."/>
            <person name="Ramirez L."/>
            <person name="Alfaro M."/>
            <person name="Sun H."/>
            <person name="Tritt A."/>
            <person name="Yoshinaga Y."/>
            <person name="Zwiers L.-H."/>
            <person name="Turgeon B."/>
            <person name="Goodwin S."/>
            <person name="Spatafora J."/>
            <person name="Crous P."/>
            <person name="Grigoriev I."/>
        </authorList>
    </citation>
    <scope>NUCLEOTIDE SEQUENCE</scope>
    <source>
        <strain evidence="4">CBS 113389</strain>
    </source>
</reference>
<accession>A0A6A6PYT1</accession>
<feature type="domain" description="3-beta hydroxysteroid dehydrogenase/isomerase" evidence="3">
    <location>
        <begin position="11"/>
        <end position="284"/>
    </location>
</feature>
<dbReference type="PANTHER" id="PTHR43245:SF51">
    <property type="entry name" value="SHORT CHAIN DEHYDROGENASE_REDUCTASE FAMILY 42E, MEMBER 2"/>
    <property type="match status" value="1"/>
</dbReference>
<dbReference type="GO" id="GO:0006694">
    <property type="term" value="P:steroid biosynthetic process"/>
    <property type="evidence" value="ECO:0007669"/>
    <property type="project" value="InterPro"/>
</dbReference>
<protein>
    <recommendedName>
        <fullName evidence="3">3-beta hydroxysteroid dehydrogenase/isomerase domain-containing protein</fullName>
    </recommendedName>
</protein>
<dbReference type="Gene3D" id="3.40.50.720">
    <property type="entry name" value="NAD(P)-binding Rossmann-like Domain"/>
    <property type="match status" value="1"/>
</dbReference>
<comment type="similarity">
    <text evidence="1">Belongs to the 3-beta-HSD family.</text>
</comment>
<organism evidence="4 5">
    <name type="scientific">Neohortaea acidophila</name>
    <dbReference type="NCBI Taxonomy" id="245834"/>
    <lineage>
        <taxon>Eukaryota</taxon>
        <taxon>Fungi</taxon>
        <taxon>Dikarya</taxon>
        <taxon>Ascomycota</taxon>
        <taxon>Pezizomycotina</taxon>
        <taxon>Dothideomycetes</taxon>
        <taxon>Dothideomycetidae</taxon>
        <taxon>Mycosphaerellales</taxon>
        <taxon>Teratosphaeriaceae</taxon>
        <taxon>Neohortaea</taxon>
    </lineage>
</organism>
<gene>
    <name evidence="4" type="ORF">BDY17DRAFT_292600</name>
</gene>
<dbReference type="GO" id="GO:0016616">
    <property type="term" value="F:oxidoreductase activity, acting on the CH-OH group of donors, NAD or NADP as acceptor"/>
    <property type="evidence" value="ECO:0007669"/>
    <property type="project" value="InterPro"/>
</dbReference>
<evidence type="ECO:0000256" key="2">
    <source>
        <dbReference type="ARBA" id="ARBA00023002"/>
    </source>
</evidence>
<dbReference type="EMBL" id="MU001633">
    <property type="protein sequence ID" value="KAF2484926.1"/>
    <property type="molecule type" value="Genomic_DNA"/>
</dbReference>
<proteinExistence type="inferred from homology"/>
<dbReference type="GeneID" id="54473854"/>
<dbReference type="Pfam" id="PF01073">
    <property type="entry name" value="3Beta_HSD"/>
    <property type="match status" value="1"/>
</dbReference>
<evidence type="ECO:0000313" key="4">
    <source>
        <dbReference type="EMBL" id="KAF2484926.1"/>
    </source>
</evidence>
<dbReference type="Proteomes" id="UP000799767">
    <property type="component" value="Unassembled WGS sequence"/>
</dbReference>
<evidence type="ECO:0000259" key="3">
    <source>
        <dbReference type="Pfam" id="PF01073"/>
    </source>
</evidence>
<evidence type="ECO:0000313" key="5">
    <source>
        <dbReference type="Proteomes" id="UP000799767"/>
    </source>
</evidence>
<dbReference type="InterPro" id="IPR036291">
    <property type="entry name" value="NAD(P)-bd_dom_sf"/>
</dbReference>
<evidence type="ECO:0000256" key="1">
    <source>
        <dbReference type="ARBA" id="ARBA00009219"/>
    </source>
</evidence>
<dbReference type="PANTHER" id="PTHR43245">
    <property type="entry name" value="BIFUNCTIONAL POLYMYXIN RESISTANCE PROTEIN ARNA"/>
    <property type="match status" value="1"/>
</dbReference>
<sequence>MATDITNCRVLVVGGCGYLGYRIIRWLVHECQMPPSEITSVDIIDPPAGREEKLVEYLLADMTDKKAISDAIDKIQPEVIIHTASPAANLANLNIFMRNNVEGTRNLLDAAVAQPSVKVVVFTSSSSVSHDSISDLSEGTEDDPYVFLPRQRQTYSHSKAVAEQLSRSYNRKRKDFVTGVIRPSALFGPAEPITTVVLVALAKKGNLRYQIGDGKNATDFTYVDNAVIGHILLVNGLLKAVAHPELVHEDMRLEGEAFIITDDEHWGFWTFFRDFGAAAGYPTDPSKIISIPKGLALGVAGLIERTYLAFTFGNKASPVRQVDLAYSAIERTFNIAKAKKRLGYTPRFSVNEGIRLSVAPILEAKSHV</sequence>
<dbReference type="AlphaFoldDB" id="A0A6A6PYT1"/>
<dbReference type="OrthoDB" id="10058185at2759"/>
<name>A0A6A6PYT1_9PEZI</name>
<keyword evidence="2" id="KW-0560">Oxidoreductase</keyword>
<dbReference type="RefSeq" id="XP_033591495.1">
    <property type="nucleotide sequence ID" value="XM_033732852.1"/>
</dbReference>
<dbReference type="InterPro" id="IPR050177">
    <property type="entry name" value="Lipid_A_modif_metabolic_enz"/>
</dbReference>
<keyword evidence="5" id="KW-1185">Reference proteome</keyword>
<dbReference type="InterPro" id="IPR002225">
    <property type="entry name" value="3Beta_OHSteriod_DH/Estase"/>
</dbReference>
<dbReference type="SUPFAM" id="SSF51735">
    <property type="entry name" value="NAD(P)-binding Rossmann-fold domains"/>
    <property type="match status" value="1"/>
</dbReference>